<dbReference type="OrthoDB" id="2205501at2759"/>
<dbReference type="InParanoid" id="A0A168MTA7"/>
<sequence>MLQTEPPGQNQSVGTQFERKINGAYLTKLPIELVRSMADFPTYDRFFCLTRAALNPPTSLWKKLFPAIGEWHDRLAAKELSPGDPI</sequence>
<keyword evidence="3" id="KW-1185">Reference proteome</keyword>
<evidence type="ECO:0000259" key="1">
    <source>
        <dbReference type="Pfam" id="PF16787"/>
    </source>
</evidence>
<feature type="domain" description="Ndc10" evidence="1">
    <location>
        <begin position="10"/>
        <end position="81"/>
    </location>
</feature>
<dbReference type="EMBL" id="LT552482">
    <property type="protein sequence ID" value="SAL99158.1"/>
    <property type="molecule type" value="Genomic_DNA"/>
</dbReference>
<dbReference type="AlphaFoldDB" id="A0A168MTA7"/>
<proteinExistence type="predicted"/>
<dbReference type="Pfam" id="PF16787">
    <property type="entry name" value="NDC10_II"/>
    <property type="match status" value="1"/>
</dbReference>
<name>A0A168MTA7_ABSGL</name>
<evidence type="ECO:0000313" key="3">
    <source>
        <dbReference type="Proteomes" id="UP000078561"/>
    </source>
</evidence>
<gene>
    <name evidence="2" type="primary">ABSGL_04739.1 scaffold 5764</name>
</gene>
<dbReference type="Gene3D" id="1.10.443.20">
    <property type="entry name" value="Centromere DNA-binding protein complex CBF3 subunit, domain 2"/>
    <property type="match status" value="1"/>
</dbReference>
<protein>
    <recommendedName>
        <fullName evidence="1">Ndc10 domain-containing protein</fullName>
    </recommendedName>
</protein>
<dbReference type="InterPro" id="IPR031872">
    <property type="entry name" value="NDC10_II"/>
</dbReference>
<accession>A0A168MTA7</accession>
<evidence type="ECO:0000313" key="2">
    <source>
        <dbReference type="EMBL" id="SAL99158.1"/>
    </source>
</evidence>
<organism evidence="2">
    <name type="scientific">Absidia glauca</name>
    <name type="common">Pin mould</name>
    <dbReference type="NCBI Taxonomy" id="4829"/>
    <lineage>
        <taxon>Eukaryota</taxon>
        <taxon>Fungi</taxon>
        <taxon>Fungi incertae sedis</taxon>
        <taxon>Mucoromycota</taxon>
        <taxon>Mucoromycotina</taxon>
        <taxon>Mucoromycetes</taxon>
        <taxon>Mucorales</taxon>
        <taxon>Cunninghamellaceae</taxon>
        <taxon>Absidia</taxon>
    </lineage>
</organism>
<dbReference type="InterPro" id="IPR038279">
    <property type="entry name" value="Ndc10_dom2_sf"/>
</dbReference>
<dbReference type="Proteomes" id="UP000078561">
    <property type="component" value="Unassembled WGS sequence"/>
</dbReference>
<dbReference type="GO" id="GO:0003677">
    <property type="term" value="F:DNA binding"/>
    <property type="evidence" value="ECO:0007669"/>
    <property type="project" value="InterPro"/>
</dbReference>
<reference evidence="2" key="1">
    <citation type="submission" date="2016-04" db="EMBL/GenBank/DDBJ databases">
        <authorList>
            <person name="Evans L.H."/>
            <person name="Alamgir A."/>
            <person name="Owens N."/>
            <person name="Weber N.D."/>
            <person name="Virtaneva K."/>
            <person name="Barbian K."/>
            <person name="Babar A."/>
            <person name="Rosenke K."/>
        </authorList>
    </citation>
    <scope>NUCLEOTIDE SEQUENCE [LARGE SCALE GENOMIC DNA]</scope>
    <source>
        <strain evidence="2">CBS 101.48</strain>
    </source>
</reference>